<sequence length="322" mass="35279">MDHLNTGELDVVVLSLSGPATIAFVTDERNHALFRKRPIFVSLGRPGYDDVAAHNALDRYLAEHDIVEILMNDLASTCDAGTLHSLNAICGGVPQHPSSPLNYDLLFGDRLPAHNRAALIKINGKQGYCQRFDMKEARFIDGVGLLDVYHDGLSPYLLGSPRFQAIPSIRQQTARWPGFFDCVRNLIALGLLDEHALPGDTSTPSDLIHGILTRNGKLARNRPDISFVEVSAEHSSGERSMVRVLAKYDENTNLTGMAQLTSFLAAWTASKAIDLPSSCRAGVTLSHAFYDHDMTRELVTAYREHVRCNVITSSRTPGAATA</sequence>
<evidence type="ECO:0000313" key="4">
    <source>
        <dbReference type="Proteomes" id="UP000321776"/>
    </source>
</evidence>
<proteinExistence type="predicted"/>
<dbReference type="Proteomes" id="UP001481677">
    <property type="component" value="Unassembled WGS sequence"/>
</dbReference>
<dbReference type="RefSeq" id="WP_147238061.1">
    <property type="nucleotide sequence ID" value="NZ_JAZHFZ010000031.1"/>
</dbReference>
<dbReference type="EMBL" id="VOQS01000005">
    <property type="protein sequence ID" value="TXC80585.1"/>
    <property type="molecule type" value="Genomic_DNA"/>
</dbReference>
<dbReference type="EMBL" id="JAZHGA010000029">
    <property type="protein sequence ID" value="MEM5343966.1"/>
    <property type="molecule type" value="Genomic_DNA"/>
</dbReference>
<dbReference type="Gene3D" id="3.30.360.10">
    <property type="entry name" value="Dihydrodipicolinate Reductase, domain 2"/>
    <property type="match status" value="1"/>
</dbReference>
<gene>
    <name evidence="3" type="ORF">FRZ40_40720</name>
    <name evidence="2" type="ORF">V4C56_30635</name>
</gene>
<dbReference type="SUPFAM" id="SSF55347">
    <property type="entry name" value="Glyceraldehyde-3-phosphate dehydrogenase-like, C-terminal domain"/>
    <property type="match status" value="1"/>
</dbReference>
<reference evidence="3 4" key="1">
    <citation type="journal article" date="2018" name="Int. J. Syst. Evol. Microbiol.">
        <title>Paraburkholderia azotifigens sp. nov., a nitrogen-fixing bacterium isolated from paddy soil.</title>
        <authorList>
            <person name="Choi G.M."/>
            <person name="Im W.T."/>
        </authorList>
    </citation>
    <scope>NUCLEOTIDE SEQUENCE [LARGE SCALE GENOMIC DNA]</scope>
    <source>
        <strain evidence="3 4">NF 2-5-3</strain>
    </source>
</reference>
<protein>
    <submittedName>
        <fullName evidence="2">Saccharopine dehydrogenase C-terminal domain-containing protein</fullName>
    </submittedName>
</protein>
<accession>A0A5C6VAB8</accession>
<comment type="caution">
    <text evidence="3">The sequence shown here is derived from an EMBL/GenBank/DDBJ whole genome shotgun (WGS) entry which is preliminary data.</text>
</comment>
<dbReference type="AlphaFoldDB" id="A0A5C6VAB8"/>
<keyword evidence="5" id="KW-1185">Reference proteome</keyword>
<name>A0A5C6VAB8_9BURK</name>
<evidence type="ECO:0000313" key="2">
    <source>
        <dbReference type="EMBL" id="MEM5343966.1"/>
    </source>
</evidence>
<reference evidence="2 5" key="3">
    <citation type="submission" date="2024-01" db="EMBL/GenBank/DDBJ databases">
        <title>The diversity of rhizobia nodulating Mimosa spp. in eleven states of Brazil covering several biomes is determined by host plant, location, and edaphic factors.</title>
        <authorList>
            <person name="Rouws L."/>
            <person name="Barauna A."/>
            <person name="Beukes C."/>
            <person name="De Faria S.M."/>
            <person name="Gross E."/>
            <person name="Dos Reis Junior F.B."/>
            <person name="Simon M."/>
            <person name="Maluk M."/>
            <person name="Odee D.W."/>
            <person name="Kenicer G."/>
            <person name="Young J.P.W."/>
            <person name="Reis V.M."/>
            <person name="Zilli J."/>
            <person name="James E.K."/>
        </authorList>
    </citation>
    <scope>NUCLEOTIDE SEQUENCE [LARGE SCALE GENOMIC DNA]</scope>
    <source>
        <strain evidence="2 5">JPY530</strain>
    </source>
</reference>
<dbReference type="Pfam" id="PF16653">
    <property type="entry name" value="Sacchrp_dh_C"/>
    <property type="match status" value="1"/>
</dbReference>
<dbReference type="Proteomes" id="UP000321776">
    <property type="component" value="Unassembled WGS sequence"/>
</dbReference>
<reference evidence="3" key="2">
    <citation type="submission" date="2019-08" db="EMBL/GenBank/DDBJ databases">
        <authorList>
            <person name="Im W.-T."/>
        </authorList>
    </citation>
    <scope>NUCLEOTIDE SEQUENCE</scope>
    <source>
        <strain evidence="3">NF 2-5-3</strain>
    </source>
</reference>
<evidence type="ECO:0000313" key="5">
    <source>
        <dbReference type="Proteomes" id="UP001481677"/>
    </source>
</evidence>
<evidence type="ECO:0000259" key="1">
    <source>
        <dbReference type="Pfam" id="PF16653"/>
    </source>
</evidence>
<organism evidence="3 4">
    <name type="scientific">Paraburkholderia azotifigens</name>
    <dbReference type="NCBI Taxonomy" id="2057004"/>
    <lineage>
        <taxon>Bacteria</taxon>
        <taxon>Pseudomonadati</taxon>
        <taxon>Pseudomonadota</taxon>
        <taxon>Betaproteobacteria</taxon>
        <taxon>Burkholderiales</taxon>
        <taxon>Burkholderiaceae</taxon>
        <taxon>Paraburkholderia</taxon>
    </lineage>
</organism>
<evidence type="ECO:0000313" key="3">
    <source>
        <dbReference type="EMBL" id="TXC80585.1"/>
    </source>
</evidence>
<feature type="domain" description="Saccharopine dehydrogenase-like C-terminal" evidence="1">
    <location>
        <begin position="46"/>
        <end position="298"/>
    </location>
</feature>
<dbReference type="InterPro" id="IPR032095">
    <property type="entry name" value="Sacchrp_dh-like_C"/>
</dbReference>